<keyword evidence="2" id="KW-1185">Reference proteome</keyword>
<sequence length="49" mass="5531">MHRAKDDRFMGLFMLFQLSNATVYCSSSINNYCSAIGFLYTAGACLLWV</sequence>
<dbReference type="KEGG" id="muc:MuYL_3558"/>
<dbReference type="EMBL" id="CP022743">
    <property type="protein sequence ID" value="ASU35443.1"/>
    <property type="molecule type" value="Genomic_DNA"/>
</dbReference>
<protein>
    <submittedName>
        <fullName evidence="1">Uncharacterized protein</fullName>
    </submittedName>
</protein>
<evidence type="ECO:0000313" key="2">
    <source>
        <dbReference type="Proteomes" id="UP000215002"/>
    </source>
</evidence>
<gene>
    <name evidence="1" type="ORF">MuYL_3558</name>
</gene>
<name>A0A223P002_9SPHI</name>
<dbReference type="Proteomes" id="UP000215002">
    <property type="component" value="Chromosome"/>
</dbReference>
<organism evidence="1 2">
    <name type="scientific">Mucilaginibacter xinganensis</name>
    <dbReference type="NCBI Taxonomy" id="1234841"/>
    <lineage>
        <taxon>Bacteria</taxon>
        <taxon>Pseudomonadati</taxon>
        <taxon>Bacteroidota</taxon>
        <taxon>Sphingobacteriia</taxon>
        <taxon>Sphingobacteriales</taxon>
        <taxon>Sphingobacteriaceae</taxon>
        <taxon>Mucilaginibacter</taxon>
    </lineage>
</organism>
<reference evidence="1 2" key="1">
    <citation type="submission" date="2017-08" db="EMBL/GenBank/DDBJ databases">
        <title>Complete genome sequence of Mucilaginibacter sp. strain BJC16-A31.</title>
        <authorList>
            <consortium name="Henan University of Science and Technology"/>
            <person name="You X."/>
        </authorList>
    </citation>
    <scope>NUCLEOTIDE SEQUENCE [LARGE SCALE GENOMIC DNA]</scope>
    <source>
        <strain evidence="1 2">BJC16-A31</strain>
    </source>
</reference>
<accession>A0A223P002</accession>
<proteinExistence type="predicted"/>
<dbReference type="AlphaFoldDB" id="A0A223P002"/>
<evidence type="ECO:0000313" key="1">
    <source>
        <dbReference type="EMBL" id="ASU35443.1"/>
    </source>
</evidence>